<sequence>MPRIKPPPNLPQLVKTAFNKARESGDLIYYPTEVTLLNVNSIPFQLRFSPSLANKPKAPPPSSTPGKKQPFNPFANPSASLLISPLPPSHNLVLNKFAVVPEHFILSTKEFAKQTDLLGEQDLEAAHACIRAYAGEGRELFVFFNSGEHSGASQPHRHLQMLDVGNMREGLPEENGWEVLADGLAGGERQGRKVPFWTAGRRVEEGWSGRELWRCYLELYRRACRKMGVEVEGQSDGEARISYNLAMTRGAMVICPRVSEGGSVRGEGGEEVGWLALNGTVLAGTALVKSRREWDALRRDPSQVAEVLERIGVTAVEEAERSDEEDVSG</sequence>
<keyword evidence="3" id="KW-0808">Transferase</keyword>
<evidence type="ECO:0000313" key="4">
    <source>
        <dbReference type="Proteomes" id="UP001174691"/>
    </source>
</evidence>
<keyword evidence="4" id="KW-1185">Reference proteome</keyword>
<dbReference type="InterPro" id="IPR036265">
    <property type="entry name" value="HIT-like_sf"/>
</dbReference>
<gene>
    <name evidence="3" type="ORF">NKR19_g9231</name>
</gene>
<dbReference type="Pfam" id="PF19327">
    <property type="entry name" value="Ap4A_phos_N"/>
    <property type="match status" value="1"/>
</dbReference>
<dbReference type="Pfam" id="PF09830">
    <property type="entry name" value="ATP_transf"/>
    <property type="match status" value="1"/>
</dbReference>
<dbReference type="InterPro" id="IPR045759">
    <property type="entry name" value="Ap4A_phos1/2_N"/>
</dbReference>
<evidence type="ECO:0000313" key="3">
    <source>
        <dbReference type="EMBL" id="KAJ9132656.1"/>
    </source>
</evidence>
<dbReference type="PANTHER" id="PTHR38420:SF3">
    <property type="entry name" value="5',5'''-P-1,P-4-TETRAPHOSPHATE PHOSPHORYLASE 2"/>
    <property type="match status" value="1"/>
</dbReference>
<accession>A0AA38VHP3</accession>
<name>A0AA38VHP3_9PEZI</name>
<comment type="caution">
    <text evidence="3">The sequence shown here is derived from an EMBL/GenBank/DDBJ whole genome shotgun (WGS) entry which is preliminary data.</text>
</comment>
<feature type="domain" description="Ap4A phosphorylase 1/2 N-terminal" evidence="2">
    <location>
        <begin position="7"/>
        <end position="164"/>
    </location>
</feature>
<dbReference type="PANTHER" id="PTHR38420">
    <property type="entry name" value="AP-4-A PHOSPHORYLASE II"/>
    <property type="match status" value="1"/>
</dbReference>
<dbReference type="InterPro" id="IPR043171">
    <property type="entry name" value="Ap4A_phos1/2-like"/>
</dbReference>
<dbReference type="GO" id="GO:0005524">
    <property type="term" value="F:ATP binding"/>
    <property type="evidence" value="ECO:0007669"/>
    <property type="project" value="InterPro"/>
</dbReference>
<dbReference type="EMBL" id="JANBVN010000212">
    <property type="protein sequence ID" value="KAJ9132656.1"/>
    <property type="molecule type" value="Genomic_DNA"/>
</dbReference>
<keyword evidence="3" id="KW-0548">Nucleotidyltransferase</keyword>
<evidence type="ECO:0000259" key="2">
    <source>
        <dbReference type="Pfam" id="PF19327"/>
    </source>
</evidence>
<feature type="domain" description="ATP adenylyltransferase C-terminal" evidence="1">
    <location>
        <begin position="193"/>
        <end position="313"/>
    </location>
</feature>
<dbReference type="SUPFAM" id="SSF54197">
    <property type="entry name" value="HIT-like"/>
    <property type="match status" value="1"/>
</dbReference>
<evidence type="ECO:0000259" key="1">
    <source>
        <dbReference type="Pfam" id="PF09830"/>
    </source>
</evidence>
<dbReference type="AlphaFoldDB" id="A0AA38VHP3"/>
<dbReference type="GO" id="GO:0003877">
    <property type="term" value="F:ATP:ADP adenylyltransferase activity"/>
    <property type="evidence" value="ECO:0007669"/>
    <property type="project" value="InterPro"/>
</dbReference>
<reference evidence="3" key="1">
    <citation type="submission" date="2022-07" db="EMBL/GenBank/DDBJ databases">
        <title>Fungi with potential for degradation of polypropylene.</title>
        <authorList>
            <person name="Gostincar C."/>
        </authorList>
    </citation>
    <scope>NUCLEOTIDE SEQUENCE</scope>
    <source>
        <strain evidence="3">EXF-13287</strain>
    </source>
</reference>
<dbReference type="Gene3D" id="3.30.428.70">
    <property type="match status" value="1"/>
</dbReference>
<dbReference type="Proteomes" id="UP001174691">
    <property type="component" value="Unassembled WGS sequence"/>
</dbReference>
<dbReference type="GO" id="GO:0009117">
    <property type="term" value="P:nucleotide metabolic process"/>
    <property type="evidence" value="ECO:0007669"/>
    <property type="project" value="InterPro"/>
</dbReference>
<protein>
    <submittedName>
        <fullName evidence="3">ATP adenylyltransferase</fullName>
    </submittedName>
</protein>
<organism evidence="3 4">
    <name type="scientific">Coniochaeta hoffmannii</name>
    <dbReference type="NCBI Taxonomy" id="91930"/>
    <lineage>
        <taxon>Eukaryota</taxon>
        <taxon>Fungi</taxon>
        <taxon>Dikarya</taxon>
        <taxon>Ascomycota</taxon>
        <taxon>Pezizomycotina</taxon>
        <taxon>Sordariomycetes</taxon>
        <taxon>Sordariomycetidae</taxon>
        <taxon>Coniochaetales</taxon>
        <taxon>Coniochaetaceae</taxon>
        <taxon>Coniochaeta</taxon>
    </lineage>
</organism>
<dbReference type="InterPro" id="IPR019200">
    <property type="entry name" value="ATP_adenylylTrfase_C"/>
</dbReference>
<proteinExistence type="predicted"/>
<dbReference type="InterPro" id="IPR009163">
    <property type="entry name" value="Ap4A_phos1/2"/>
</dbReference>